<dbReference type="CDD" id="cd02194">
    <property type="entry name" value="ThiL"/>
    <property type="match status" value="1"/>
</dbReference>
<evidence type="ECO:0000313" key="4">
    <source>
        <dbReference type="EMBL" id="MBB6454857.1"/>
    </source>
</evidence>
<dbReference type="NCBIfam" id="TIGR01379">
    <property type="entry name" value="thiL"/>
    <property type="match status" value="1"/>
</dbReference>
<feature type="binding site" evidence="1">
    <location>
        <position position="121"/>
    </location>
    <ligand>
        <name>Mg(2+)</name>
        <dbReference type="ChEBI" id="CHEBI:18420"/>
        <label>1</label>
    </ligand>
</feature>
<gene>
    <name evidence="1" type="primary">thiL</name>
    <name evidence="4" type="ORF">HNQ94_003346</name>
</gene>
<dbReference type="Proteomes" id="UP000581688">
    <property type="component" value="Unassembled WGS sequence"/>
</dbReference>
<name>A0A841Q9D0_9BACI</name>
<comment type="similarity">
    <text evidence="1">Belongs to the thiamine-monophosphate kinase family.</text>
</comment>
<dbReference type="GO" id="GO:0009228">
    <property type="term" value="P:thiamine biosynthetic process"/>
    <property type="evidence" value="ECO:0007669"/>
    <property type="project" value="UniProtKB-KW"/>
</dbReference>
<evidence type="ECO:0000259" key="3">
    <source>
        <dbReference type="Pfam" id="PF02769"/>
    </source>
</evidence>
<dbReference type="InterPro" id="IPR016188">
    <property type="entry name" value="PurM-like_N"/>
</dbReference>
<evidence type="ECO:0000313" key="5">
    <source>
        <dbReference type="Proteomes" id="UP000581688"/>
    </source>
</evidence>
<evidence type="ECO:0000259" key="2">
    <source>
        <dbReference type="Pfam" id="PF00586"/>
    </source>
</evidence>
<dbReference type="SUPFAM" id="SSF56042">
    <property type="entry name" value="PurM C-terminal domain-like"/>
    <property type="match status" value="1"/>
</dbReference>
<dbReference type="GO" id="GO:0005524">
    <property type="term" value="F:ATP binding"/>
    <property type="evidence" value="ECO:0007669"/>
    <property type="project" value="UniProtKB-UniRule"/>
</dbReference>
<comment type="pathway">
    <text evidence="1">Cofactor biosynthesis; thiamine diphosphate biosynthesis; thiamine diphosphate from thiamine phosphate: step 1/1.</text>
</comment>
<reference evidence="4 5" key="1">
    <citation type="submission" date="2020-08" db="EMBL/GenBank/DDBJ databases">
        <title>Genomic Encyclopedia of Type Strains, Phase IV (KMG-IV): sequencing the most valuable type-strain genomes for metagenomic binning, comparative biology and taxonomic classification.</title>
        <authorList>
            <person name="Goeker M."/>
        </authorList>
    </citation>
    <scope>NUCLEOTIDE SEQUENCE [LARGE SCALE GENOMIC DNA]</scope>
    <source>
        <strain evidence="4 5">DSM 19612</strain>
    </source>
</reference>
<feature type="binding site" evidence="1">
    <location>
        <begin position="120"/>
        <end position="121"/>
    </location>
    <ligand>
        <name>ATP</name>
        <dbReference type="ChEBI" id="CHEBI:30616"/>
    </ligand>
</feature>
<evidence type="ECO:0000256" key="1">
    <source>
        <dbReference type="HAMAP-Rule" id="MF_02128"/>
    </source>
</evidence>
<accession>A0A841Q9D0</accession>
<dbReference type="GO" id="GO:0009030">
    <property type="term" value="F:thiamine-phosphate kinase activity"/>
    <property type="evidence" value="ECO:0007669"/>
    <property type="project" value="UniProtKB-UniRule"/>
</dbReference>
<feature type="binding site" evidence="1">
    <location>
        <position position="51"/>
    </location>
    <ligand>
        <name>substrate</name>
    </ligand>
</feature>
<feature type="binding site" evidence="1">
    <location>
        <position position="44"/>
    </location>
    <ligand>
        <name>Mg(2+)</name>
        <dbReference type="ChEBI" id="CHEBI:18420"/>
        <label>2</label>
    </ligand>
</feature>
<feature type="domain" description="PurM-like C-terminal" evidence="3">
    <location>
        <begin position="150"/>
        <end position="298"/>
    </location>
</feature>
<dbReference type="RefSeq" id="WP_174497322.1">
    <property type="nucleotide sequence ID" value="NZ_CADDWK010000013.1"/>
</dbReference>
<dbReference type="InterPro" id="IPR010918">
    <property type="entry name" value="PurM-like_C_dom"/>
</dbReference>
<feature type="binding site" evidence="1">
    <location>
        <position position="213"/>
    </location>
    <ligand>
        <name>ATP</name>
        <dbReference type="ChEBI" id="CHEBI:30616"/>
    </ligand>
</feature>
<feature type="binding site" evidence="1">
    <location>
        <position position="103"/>
    </location>
    <ligand>
        <name>ATP</name>
        <dbReference type="ChEBI" id="CHEBI:30616"/>
    </ligand>
</feature>
<feature type="binding site" evidence="1">
    <location>
        <position position="44"/>
    </location>
    <ligand>
        <name>Mg(2+)</name>
        <dbReference type="ChEBI" id="CHEBI:18420"/>
        <label>1</label>
    </ligand>
</feature>
<keyword evidence="1" id="KW-0547">Nucleotide-binding</keyword>
<dbReference type="HAMAP" id="MF_02128">
    <property type="entry name" value="TMP_kinase"/>
    <property type="match status" value="1"/>
</dbReference>
<feature type="binding site" evidence="1">
    <location>
        <position position="261"/>
    </location>
    <ligand>
        <name>substrate</name>
    </ligand>
</feature>
<keyword evidence="1 4" id="KW-0808">Transferase</keyword>
<comment type="miscellaneous">
    <text evidence="1">Reaction mechanism of ThiL seems to utilize a direct, inline transfer of the gamma-phosphate of ATP to TMP rather than a phosphorylated enzyme intermediate.</text>
</comment>
<feature type="binding site" evidence="1">
    <location>
        <position position="73"/>
    </location>
    <ligand>
        <name>Mg(2+)</name>
        <dbReference type="ChEBI" id="CHEBI:18420"/>
        <label>4</label>
    </ligand>
</feature>
<feature type="binding site" evidence="1">
    <location>
        <position position="27"/>
    </location>
    <ligand>
        <name>Mg(2+)</name>
        <dbReference type="ChEBI" id="CHEBI:18420"/>
        <label>3</label>
    </ligand>
</feature>
<feature type="binding site" evidence="1">
    <location>
        <position position="27"/>
    </location>
    <ligand>
        <name>Mg(2+)</name>
        <dbReference type="ChEBI" id="CHEBI:18420"/>
        <label>4</label>
    </ligand>
</feature>
<proteinExistence type="inferred from homology"/>
<dbReference type="Pfam" id="PF02769">
    <property type="entry name" value="AIRS_C"/>
    <property type="match status" value="1"/>
</dbReference>
<feature type="binding site" evidence="1">
    <location>
        <position position="73"/>
    </location>
    <ligand>
        <name>Mg(2+)</name>
        <dbReference type="ChEBI" id="CHEBI:18420"/>
        <label>2</label>
    </ligand>
</feature>
<sequence>MDEFQFIDSITPFYYRQSSLLKGIGDDTAVIRPPTGFDLVTAVDTMVEDVHFSLNTMDPYHVGYRALAANISDLAAMGSSPAYYMVSLVIPNDWTPKQLEGIYKGMNELAQVYNMDLIGGDTVSGKQLVLSITVYGFVPYDKSRYRSHAKENDIVFVTGTLGDSAYGLYLLQNGENIGVEQNYFVQRHRMPTPRVKFAQKLQTFKRVCLNDISDGIANEANEIAAASNIDLYLEYEDIPIKRQLKKLPNSTQREFILSGGEDFELIGTACKEDWENIKQIALNTDTEITAIGYTATSQGKSSVFLSKDNKTSILNKTGYTHLLK</sequence>
<comment type="caution">
    <text evidence="1">Lacks conserved residue(s) required for the propagation of feature annotation.</text>
</comment>
<keyword evidence="5" id="KW-1185">Reference proteome</keyword>
<dbReference type="Gene3D" id="3.90.650.10">
    <property type="entry name" value="PurM-like C-terminal domain"/>
    <property type="match status" value="1"/>
</dbReference>
<feature type="binding site" evidence="1">
    <location>
        <position position="214"/>
    </location>
    <ligand>
        <name>Mg(2+)</name>
        <dbReference type="ChEBI" id="CHEBI:18420"/>
        <label>5</label>
    </ligand>
</feature>
<keyword evidence="1" id="KW-0479">Metal-binding</keyword>
<comment type="caution">
    <text evidence="4">The sequence shown here is derived from an EMBL/GenBank/DDBJ whole genome shotgun (WGS) entry which is preliminary data.</text>
</comment>
<keyword evidence="1" id="KW-0784">Thiamine biosynthesis</keyword>
<dbReference type="PANTHER" id="PTHR30270:SF0">
    <property type="entry name" value="THIAMINE-MONOPHOSPHATE KINASE"/>
    <property type="match status" value="1"/>
</dbReference>
<dbReference type="EC" id="2.7.4.16" evidence="1"/>
<keyword evidence="1" id="KW-0460">Magnesium</keyword>
<dbReference type="PIRSF" id="PIRSF005303">
    <property type="entry name" value="Thiam_monoph_kin"/>
    <property type="match status" value="1"/>
</dbReference>
<comment type="catalytic activity">
    <reaction evidence="1">
        <text>thiamine phosphate + ATP = thiamine diphosphate + ADP</text>
        <dbReference type="Rhea" id="RHEA:15913"/>
        <dbReference type="ChEBI" id="CHEBI:30616"/>
        <dbReference type="ChEBI" id="CHEBI:37575"/>
        <dbReference type="ChEBI" id="CHEBI:58937"/>
        <dbReference type="ChEBI" id="CHEBI:456216"/>
        <dbReference type="EC" id="2.7.4.16"/>
    </reaction>
</comment>
<feature type="binding site" evidence="1">
    <location>
        <position position="73"/>
    </location>
    <ligand>
        <name>Mg(2+)</name>
        <dbReference type="ChEBI" id="CHEBI:18420"/>
        <label>3</label>
    </ligand>
</feature>
<keyword evidence="1" id="KW-0067">ATP-binding</keyword>
<dbReference type="InterPro" id="IPR036676">
    <property type="entry name" value="PurM-like_C_sf"/>
</dbReference>
<dbReference type="PANTHER" id="PTHR30270">
    <property type="entry name" value="THIAMINE-MONOPHOSPHATE KINASE"/>
    <property type="match status" value="1"/>
</dbReference>
<dbReference type="AlphaFoldDB" id="A0A841Q9D0"/>
<dbReference type="GO" id="GO:0009229">
    <property type="term" value="P:thiamine diphosphate biosynthetic process"/>
    <property type="evidence" value="ECO:0007669"/>
    <property type="project" value="UniProtKB-UniRule"/>
</dbReference>
<dbReference type="EMBL" id="JACHGH010000013">
    <property type="protein sequence ID" value="MBB6454857.1"/>
    <property type="molecule type" value="Genomic_DNA"/>
</dbReference>
<feature type="binding site" evidence="1">
    <location>
        <position position="211"/>
    </location>
    <ligand>
        <name>Mg(2+)</name>
        <dbReference type="ChEBI" id="CHEBI:18420"/>
        <label>3</label>
    </ligand>
</feature>
<protein>
    <recommendedName>
        <fullName evidence="1">Thiamine-monophosphate kinase</fullName>
        <shortName evidence="1">TMP kinase</shortName>
        <shortName evidence="1">Thiamine-phosphate kinase</shortName>
        <ecNumber evidence="1">2.7.4.16</ecNumber>
    </recommendedName>
</protein>
<keyword evidence="1 4" id="KW-0418">Kinase</keyword>
<dbReference type="Pfam" id="PF00586">
    <property type="entry name" value="AIRS"/>
    <property type="match status" value="1"/>
</dbReference>
<comment type="function">
    <text evidence="1">Catalyzes the ATP-dependent phosphorylation of thiamine-monophosphate (TMP) to form thiamine-pyrophosphate (TPP), the active form of vitamin B1.</text>
</comment>
<dbReference type="InterPro" id="IPR006283">
    <property type="entry name" value="ThiL-like"/>
</dbReference>
<dbReference type="UniPathway" id="UPA00060">
    <property type="reaction ID" value="UER00142"/>
</dbReference>
<dbReference type="InterPro" id="IPR036921">
    <property type="entry name" value="PurM-like_N_sf"/>
</dbReference>
<dbReference type="SUPFAM" id="SSF55326">
    <property type="entry name" value="PurM N-terminal domain-like"/>
    <property type="match status" value="1"/>
</dbReference>
<feature type="binding site" evidence="1">
    <location>
        <position position="319"/>
    </location>
    <ligand>
        <name>substrate</name>
    </ligand>
</feature>
<feature type="binding site" evidence="1">
    <location>
        <position position="146"/>
    </location>
    <ligand>
        <name>ATP</name>
        <dbReference type="ChEBI" id="CHEBI:30616"/>
    </ligand>
</feature>
<feature type="domain" description="PurM-like N-terminal" evidence="2">
    <location>
        <begin position="25"/>
        <end position="138"/>
    </location>
</feature>
<dbReference type="Gene3D" id="3.30.1330.10">
    <property type="entry name" value="PurM-like, N-terminal domain"/>
    <property type="match status" value="1"/>
</dbReference>
<dbReference type="GO" id="GO:0000287">
    <property type="term" value="F:magnesium ion binding"/>
    <property type="evidence" value="ECO:0007669"/>
    <property type="project" value="UniProtKB-UniRule"/>
</dbReference>
<organism evidence="4 5">
    <name type="scientific">Salirhabdus euzebyi</name>
    <dbReference type="NCBI Taxonomy" id="394506"/>
    <lineage>
        <taxon>Bacteria</taxon>
        <taxon>Bacillati</taxon>
        <taxon>Bacillota</taxon>
        <taxon>Bacilli</taxon>
        <taxon>Bacillales</taxon>
        <taxon>Bacillaceae</taxon>
        <taxon>Salirhabdus</taxon>
    </lineage>
</organism>